<evidence type="ECO:0000313" key="11">
    <source>
        <dbReference type="Proteomes" id="UP000678393"/>
    </source>
</evidence>
<dbReference type="PANTHER" id="PTHR11610">
    <property type="entry name" value="LIPASE"/>
    <property type="match status" value="1"/>
</dbReference>
<keyword evidence="6" id="KW-0106">Calcium</keyword>
<dbReference type="GO" id="GO:0005615">
    <property type="term" value="C:extracellular space"/>
    <property type="evidence" value="ECO:0007669"/>
    <property type="project" value="TreeGrafter"/>
</dbReference>
<keyword evidence="3" id="KW-0964">Secreted</keyword>
<dbReference type="OrthoDB" id="199913at2759"/>
<dbReference type="PRINTS" id="PR00821">
    <property type="entry name" value="TAGLIPASE"/>
</dbReference>
<dbReference type="Gene3D" id="3.40.50.1820">
    <property type="entry name" value="alpha/beta hydrolase"/>
    <property type="match status" value="1"/>
</dbReference>
<feature type="binding site" evidence="6">
    <location>
        <position position="223"/>
    </location>
    <ligand>
        <name>Ca(2+)</name>
        <dbReference type="ChEBI" id="CHEBI:29108"/>
    </ligand>
</feature>
<feature type="active site" description="Nucleophile" evidence="5">
    <location>
        <position position="181"/>
    </location>
</feature>
<evidence type="ECO:0000256" key="7">
    <source>
        <dbReference type="RuleBase" id="RU004262"/>
    </source>
</evidence>
<dbReference type="FunFam" id="3.40.50.1820:FF:000033">
    <property type="entry name" value="Pancreatic triacylglycerol lipase"/>
    <property type="match status" value="1"/>
</dbReference>
<feature type="binding site" evidence="6">
    <location>
        <position position="220"/>
    </location>
    <ligand>
        <name>Ca(2+)</name>
        <dbReference type="ChEBI" id="CHEBI:29108"/>
    </ligand>
</feature>
<feature type="domain" description="Lipase" evidence="9">
    <location>
        <begin position="27"/>
        <end position="360"/>
    </location>
</feature>
<dbReference type="InterPro" id="IPR036392">
    <property type="entry name" value="PLAT/LH2_dom_sf"/>
</dbReference>
<dbReference type="Pfam" id="PF00151">
    <property type="entry name" value="Lipase"/>
    <property type="match status" value="1"/>
</dbReference>
<evidence type="ECO:0000313" key="10">
    <source>
        <dbReference type="EMBL" id="CAG5121725.1"/>
    </source>
</evidence>
<feature type="binding site" evidence="6">
    <location>
        <position position="218"/>
    </location>
    <ligand>
        <name>Ca(2+)</name>
        <dbReference type="ChEBI" id="CHEBI:29108"/>
    </ligand>
</feature>
<dbReference type="InterPro" id="IPR033906">
    <property type="entry name" value="Lipase_N"/>
</dbReference>
<dbReference type="EMBL" id="CAJHNH020001147">
    <property type="protein sequence ID" value="CAG5121725.1"/>
    <property type="molecule type" value="Genomic_DNA"/>
</dbReference>
<evidence type="ECO:0000256" key="8">
    <source>
        <dbReference type="SAM" id="SignalP"/>
    </source>
</evidence>
<dbReference type="InterPro" id="IPR000734">
    <property type="entry name" value="TAG_lipase"/>
</dbReference>
<evidence type="ECO:0000256" key="3">
    <source>
        <dbReference type="ARBA" id="ARBA00022525"/>
    </source>
</evidence>
<dbReference type="Proteomes" id="UP000678393">
    <property type="component" value="Unassembled WGS sequence"/>
</dbReference>
<keyword evidence="4" id="KW-1015">Disulfide bond</keyword>
<accession>A0A8S3Z149</accession>
<dbReference type="SUPFAM" id="SSF53474">
    <property type="entry name" value="alpha/beta-Hydrolases"/>
    <property type="match status" value="1"/>
</dbReference>
<dbReference type="Gene3D" id="2.60.60.20">
    <property type="entry name" value="PLAT/LH2 domain"/>
    <property type="match status" value="1"/>
</dbReference>
<dbReference type="CDD" id="cd00707">
    <property type="entry name" value="Pancreat_lipase_like"/>
    <property type="match status" value="1"/>
</dbReference>
<name>A0A8S3Z149_9EUPU</name>
<evidence type="ECO:0000256" key="2">
    <source>
        <dbReference type="ARBA" id="ARBA00010701"/>
    </source>
</evidence>
<sequence>MEIIKQSLCLLVLFNGTHMFLLESENEVCYDKLGCFSTADPFTSSQRPISVLPQSTDKIRTTYILYTRERRPEPQTLDARNPENILKVWPSFSSRPTKWIIHGFFQTVRTWSWMKELAEELLKFGDYNVIVVDWSGGNQFPYTQASANTRIVGAQIALLVNHLIEAKVLLTADDVHIIGHSLGAHIAGYAGERITGLGRISGLDPAGPYFRDTDPRVRLDETDAKFVDAMHTDVEQGFEIGLGTPTPSGHADFFPNGGNDQPGCGGTLVSEILKSGLVKGVADSVFCSHMRAVEFFNESINSPCPFLAFPCASEEDFEAGLCQSCGVVACSRMGFHADKYKPPPGQKVIYYLKTGAQAPFCLYHYTVTVTFSNGSWPSVSGRASVEINLDGFKSSWVSLTGDETRIFAPGQTATFYVDLPQNVGNVTALSFKWQKSFSLSTLFRDPSVSIEGIDVYAHESGARFKLCGQGRSVTSGTSVTFLVTC</sequence>
<evidence type="ECO:0000259" key="9">
    <source>
        <dbReference type="Pfam" id="PF00151"/>
    </source>
</evidence>
<protein>
    <recommendedName>
        <fullName evidence="9">Lipase domain-containing protein</fullName>
    </recommendedName>
</protein>
<evidence type="ECO:0000256" key="6">
    <source>
        <dbReference type="PIRSR" id="PIRSR000865-2"/>
    </source>
</evidence>
<dbReference type="GO" id="GO:0016042">
    <property type="term" value="P:lipid catabolic process"/>
    <property type="evidence" value="ECO:0007669"/>
    <property type="project" value="TreeGrafter"/>
</dbReference>
<feature type="chain" id="PRO_5035845997" description="Lipase domain-containing protein" evidence="8">
    <location>
        <begin position="20"/>
        <end position="485"/>
    </location>
</feature>
<gene>
    <name evidence="10" type="ORF">CUNI_LOCUS7283</name>
</gene>
<keyword evidence="6" id="KW-0479">Metal-binding</keyword>
<feature type="active site" description="Charge relay system" evidence="5">
    <location>
        <position position="204"/>
    </location>
</feature>
<organism evidence="10 11">
    <name type="scientific">Candidula unifasciata</name>
    <dbReference type="NCBI Taxonomy" id="100452"/>
    <lineage>
        <taxon>Eukaryota</taxon>
        <taxon>Metazoa</taxon>
        <taxon>Spiralia</taxon>
        <taxon>Lophotrochozoa</taxon>
        <taxon>Mollusca</taxon>
        <taxon>Gastropoda</taxon>
        <taxon>Heterobranchia</taxon>
        <taxon>Euthyneura</taxon>
        <taxon>Panpulmonata</taxon>
        <taxon>Eupulmonata</taxon>
        <taxon>Stylommatophora</taxon>
        <taxon>Helicina</taxon>
        <taxon>Helicoidea</taxon>
        <taxon>Geomitridae</taxon>
        <taxon>Candidula</taxon>
    </lineage>
</organism>
<evidence type="ECO:0000256" key="4">
    <source>
        <dbReference type="ARBA" id="ARBA00023157"/>
    </source>
</evidence>
<dbReference type="InterPro" id="IPR013818">
    <property type="entry name" value="Lipase"/>
</dbReference>
<dbReference type="AlphaFoldDB" id="A0A8S3Z149"/>
<comment type="caution">
    <text evidence="10">The sequence shown here is derived from an EMBL/GenBank/DDBJ whole genome shotgun (WGS) entry which is preliminary data.</text>
</comment>
<feature type="active site" description="Charge relay system" evidence="5">
    <location>
        <position position="289"/>
    </location>
</feature>
<comment type="subcellular location">
    <subcellularLocation>
        <location evidence="1">Secreted</location>
    </subcellularLocation>
</comment>
<dbReference type="PRINTS" id="PR00823">
    <property type="entry name" value="PANCLIPASE"/>
</dbReference>
<keyword evidence="11" id="KW-1185">Reference proteome</keyword>
<dbReference type="SUPFAM" id="SSF49723">
    <property type="entry name" value="Lipase/lipooxygenase domain (PLAT/LH2 domain)"/>
    <property type="match status" value="1"/>
</dbReference>
<dbReference type="InterPro" id="IPR029058">
    <property type="entry name" value="AB_hydrolase_fold"/>
</dbReference>
<reference evidence="10" key="1">
    <citation type="submission" date="2021-04" db="EMBL/GenBank/DDBJ databases">
        <authorList>
            <consortium name="Molecular Ecology Group"/>
        </authorList>
    </citation>
    <scope>NUCLEOTIDE SEQUENCE</scope>
</reference>
<feature type="signal peptide" evidence="8">
    <location>
        <begin position="1"/>
        <end position="19"/>
    </location>
</feature>
<dbReference type="GO" id="GO:0004806">
    <property type="term" value="F:triacylglycerol lipase activity"/>
    <property type="evidence" value="ECO:0007669"/>
    <property type="project" value="InterPro"/>
</dbReference>
<evidence type="ECO:0000256" key="1">
    <source>
        <dbReference type="ARBA" id="ARBA00004613"/>
    </source>
</evidence>
<proteinExistence type="inferred from homology"/>
<dbReference type="PIRSF" id="PIRSF000865">
    <property type="entry name" value="Lipoprotein_lipase_LIPH"/>
    <property type="match status" value="1"/>
</dbReference>
<comment type="similarity">
    <text evidence="2 7">Belongs to the AB hydrolase superfamily. Lipase family.</text>
</comment>
<keyword evidence="8" id="KW-0732">Signal</keyword>
<dbReference type="InterPro" id="IPR002331">
    <property type="entry name" value="Lipase_panc"/>
</dbReference>
<dbReference type="GO" id="GO:0046872">
    <property type="term" value="F:metal ion binding"/>
    <property type="evidence" value="ECO:0007669"/>
    <property type="project" value="UniProtKB-KW"/>
</dbReference>
<evidence type="ECO:0000256" key="5">
    <source>
        <dbReference type="PIRSR" id="PIRSR000865-1"/>
    </source>
</evidence>
<dbReference type="InterPro" id="IPR016272">
    <property type="entry name" value="Lipase_LIPH"/>
</dbReference>